<dbReference type="GO" id="GO:0005524">
    <property type="term" value="F:ATP binding"/>
    <property type="evidence" value="ECO:0007669"/>
    <property type="project" value="UniProtKB-UniRule"/>
</dbReference>
<dbReference type="GO" id="GO:0009432">
    <property type="term" value="P:SOS response"/>
    <property type="evidence" value="ECO:0007669"/>
    <property type="project" value="TreeGrafter"/>
</dbReference>
<organism evidence="3 4">
    <name type="scientific">Labedaea rhizosphaerae</name>
    <dbReference type="NCBI Taxonomy" id="598644"/>
    <lineage>
        <taxon>Bacteria</taxon>
        <taxon>Bacillati</taxon>
        <taxon>Actinomycetota</taxon>
        <taxon>Actinomycetes</taxon>
        <taxon>Pseudonocardiales</taxon>
        <taxon>Pseudonocardiaceae</taxon>
        <taxon>Labedaea</taxon>
    </lineage>
</organism>
<protein>
    <recommendedName>
        <fullName evidence="2">ATP-grasp domain-containing protein</fullName>
    </recommendedName>
</protein>
<name>A0A4R6RTF8_LABRH</name>
<dbReference type="AlphaFoldDB" id="A0A4R6RTF8"/>
<evidence type="ECO:0000313" key="3">
    <source>
        <dbReference type="EMBL" id="TDP89607.1"/>
    </source>
</evidence>
<dbReference type="SUPFAM" id="SSF56059">
    <property type="entry name" value="Glutathione synthetase ATP-binding domain-like"/>
    <property type="match status" value="1"/>
</dbReference>
<dbReference type="Gene3D" id="3.30.470.20">
    <property type="entry name" value="ATP-grasp fold, B domain"/>
    <property type="match status" value="1"/>
</dbReference>
<comment type="caution">
    <text evidence="3">The sequence shown here is derived from an EMBL/GenBank/DDBJ whole genome shotgun (WGS) entry which is preliminary data.</text>
</comment>
<gene>
    <name evidence="3" type="ORF">EV186_1127</name>
</gene>
<dbReference type="PANTHER" id="PTHR21621">
    <property type="entry name" value="RIBOSOMAL PROTEIN S6 MODIFICATION PROTEIN"/>
    <property type="match status" value="1"/>
</dbReference>
<accession>A0A4R6RTF8</accession>
<dbReference type="GO" id="GO:0005737">
    <property type="term" value="C:cytoplasm"/>
    <property type="evidence" value="ECO:0007669"/>
    <property type="project" value="TreeGrafter"/>
</dbReference>
<dbReference type="Proteomes" id="UP000295444">
    <property type="component" value="Unassembled WGS sequence"/>
</dbReference>
<evidence type="ECO:0000313" key="4">
    <source>
        <dbReference type="Proteomes" id="UP000295444"/>
    </source>
</evidence>
<dbReference type="GO" id="GO:0018169">
    <property type="term" value="F:ribosomal S6-glutamic acid ligase activity"/>
    <property type="evidence" value="ECO:0007669"/>
    <property type="project" value="TreeGrafter"/>
</dbReference>
<dbReference type="PROSITE" id="PS50975">
    <property type="entry name" value="ATP_GRASP"/>
    <property type="match status" value="1"/>
</dbReference>
<dbReference type="GO" id="GO:0046872">
    <property type="term" value="F:metal ion binding"/>
    <property type="evidence" value="ECO:0007669"/>
    <property type="project" value="InterPro"/>
</dbReference>
<dbReference type="PANTHER" id="PTHR21621:SF0">
    <property type="entry name" value="BETA-CITRYLGLUTAMATE SYNTHASE B-RELATED"/>
    <property type="match status" value="1"/>
</dbReference>
<dbReference type="InterPro" id="IPR011761">
    <property type="entry name" value="ATP-grasp"/>
</dbReference>
<sequence>MSTQDLRLAIISSETNDVLSPVYFGLEKKGFSVSVIDPSEPGRHKVSISSVDGVASIVDEGGRRVDINSHTRVWLRRPRMPSLSSFRAVSESVADFELKTYRAAWESLYSIKAAWMNPYSSSRPLERDKLLQARIAGDAGLLTVPTIFTNNPEEYSLFVASLQGDDVAVKAPISWHSDVVGSETPYGTYTRRLAQADALRLSSRVARSPVLVQPYVEKSYELRITVVGERIFACRIDSQKSPRAKVDWRHYDTASVPHDAVQIDTGVERALFEFMHRAGLVFAAIDMIVEPNGDHRFLEANPSGQFSWIEALTGLTITAGIVDWLSGA</sequence>
<evidence type="ECO:0000259" key="2">
    <source>
        <dbReference type="PROSITE" id="PS50975"/>
    </source>
</evidence>
<evidence type="ECO:0000256" key="1">
    <source>
        <dbReference type="PROSITE-ProRule" id="PRU00409"/>
    </source>
</evidence>
<reference evidence="3 4" key="1">
    <citation type="submission" date="2019-03" db="EMBL/GenBank/DDBJ databases">
        <title>Genomic Encyclopedia of Type Strains, Phase IV (KMG-IV): sequencing the most valuable type-strain genomes for metagenomic binning, comparative biology and taxonomic classification.</title>
        <authorList>
            <person name="Goeker M."/>
        </authorList>
    </citation>
    <scope>NUCLEOTIDE SEQUENCE [LARGE SCALE GENOMIC DNA]</scope>
    <source>
        <strain evidence="3 4">DSM 45361</strain>
    </source>
</reference>
<dbReference type="EMBL" id="SNXZ01000012">
    <property type="protein sequence ID" value="TDP89607.1"/>
    <property type="molecule type" value="Genomic_DNA"/>
</dbReference>
<feature type="domain" description="ATP-grasp" evidence="2">
    <location>
        <begin position="133"/>
        <end position="326"/>
    </location>
</feature>
<keyword evidence="1" id="KW-0067">ATP-binding</keyword>
<keyword evidence="1" id="KW-0547">Nucleotide-binding</keyword>
<proteinExistence type="predicted"/>
<keyword evidence="4" id="KW-1185">Reference proteome</keyword>